<evidence type="ECO:0000256" key="1">
    <source>
        <dbReference type="SAM" id="Phobius"/>
    </source>
</evidence>
<dbReference type="InterPro" id="IPR049177">
    <property type="entry name" value="MgtC_SapB_SrpB_YhiD_N"/>
</dbReference>
<feature type="transmembrane region" description="Helical" evidence="1">
    <location>
        <begin position="181"/>
        <end position="202"/>
    </location>
</feature>
<feature type="transmembrane region" description="Helical" evidence="1">
    <location>
        <begin position="6"/>
        <end position="29"/>
    </location>
</feature>
<feature type="transmembrane region" description="Helical" evidence="1">
    <location>
        <begin position="275"/>
        <end position="293"/>
    </location>
</feature>
<feature type="domain" description="DUF4010" evidence="3">
    <location>
        <begin position="186"/>
        <end position="394"/>
    </location>
</feature>
<dbReference type="AlphaFoldDB" id="A0A423PH86"/>
<feature type="transmembrane region" description="Helical" evidence="1">
    <location>
        <begin position="400"/>
        <end position="426"/>
    </location>
</feature>
<evidence type="ECO:0000259" key="2">
    <source>
        <dbReference type="Pfam" id="PF02308"/>
    </source>
</evidence>
<feature type="transmembrane region" description="Helical" evidence="1">
    <location>
        <begin position="371"/>
        <end position="394"/>
    </location>
</feature>
<feature type="transmembrane region" description="Helical" evidence="1">
    <location>
        <begin position="314"/>
        <end position="333"/>
    </location>
</feature>
<dbReference type="Proteomes" id="UP000283993">
    <property type="component" value="Unassembled WGS sequence"/>
</dbReference>
<keyword evidence="1" id="KW-0812">Transmembrane</keyword>
<feature type="transmembrane region" description="Helical" evidence="1">
    <location>
        <begin position="240"/>
        <end position="263"/>
    </location>
</feature>
<organism evidence="4 5">
    <name type="scientific">Salinisphaera orenii MK-B5</name>
    <dbReference type="NCBI Taxonomy" id="856730"/>
    <lineage>
        <taxon>Bacteria</taxon>
        <taxon>Pseudomonadati</taxon>
        <taxon>Pseudomonadota</taxon>
        <taxon>Gammaproteobacteria</taxon>
        <taxon>Salinisphaerales</taxon>
        <taxon>Salinisphaeraceae</taxon>
        <taxon>Salinisphaera</taxon>
    </lineage>
</organism>
<evidence type="ECO:0000313" key="4">
    <source>
        <dbReference type="EMBL" id="ROO24950.1"/>
    </source>
</evidence>
<sequence length="429" mass="44106">MNADTTLLIFRNLGVALAIGLMVGLERGWQQREADAGQRVAGLRTFAIIGMAGGVTGLLAERMGPLVLGLGLIAIAAMLIAAHVMSSQDRGEYGITSEMAAFTTYGLAALATSGAPAVAAAGAVVTATLLGLKPELHRWLARLDREELLAALKLLMMSVLVLPLLPDRGMGPWDTLNPLRIWQLVVIVAAISFAGHFAVRLLGQARGILATGVFGGLASSTALTLHFARLSRRTRGLDPLLAVGIILAQAMGMPRMIAVAAVASPALARHAAGPLVAMMAVGLTAALLLRLRLDTSRLRAPRKLGTPFRLKDTARFAVLLIVITLASAAGHRLIGDAGIYAIATIAAMGDLTAVTLSVAQLGQGGLPLDTAVRALVIAAISSVLFKSLLAFALGGRRLGLLVAASAACVAVAGGVALYVLIAYPALASG</sequence>
<dbReference type="PANTHER" id="PTHR39084:SF1">
    <property type="entry name" value="DUF4010 DOMAIN-CONTAINING PROTEIN"/>
    <property type="match status" value="1"/>
</dbReference>
<protein>
    <submittedName>
        <fullName evidence="4">Membrane protein</fullName>
    </submittedName>
</protein>
<feature type="transmembrane region" description="Helical" evidence="1">
    <location>
        <begin position="66"/>
        <end position="84"/>
    </location>
</feature>
<feature type="transmembrane region" description="Helical" evidence="1">
    <location>
        <begin position="105"/>
        <end position="128"/>
    </location>
</feature>
<keyword evidence="1" id="KW-0472">Membrane</keyword>
<feature type="transmembrane region" description="Helical" evidence="1">
    <location>
        <begin position="339"/>
        <end position="359"/>
    </location>
</feature>
<evidence type="ECO:0000313" key="5">
    <source>
        <dbReference type="Proteomes" id="UP000283993"/>
    </source>
</evidence>
<accession>A0A423PH86</accession>
<comment type="caution">
    <text evidence="4">The sequence shown here is derived from an EMBL/GenBank/DDBJ whole genome shotgun (WGS) entry which is preliminary data.</text>
</comment>
<dbReference type="Pfam" id="PF02308">
    <property type="entry name" value="MgtC"/>
    <property type="match status" value="1"/>
</dbReference>
<dbReference type="EMBL" id="AYKH01000040">
    <property type="protein sequence ID" value="ROO24950.1"/>
    <property type="molecule type" value="Genomic_DNA"/>
</dbReference>
<dbReference type="InterPro" id="IPR025105">
    <property type="entry name" value="DUF4010"/>
</dbReference>
<name>A0A423PH86_9GAMM</name>
<feature type="domain" description="MgtC/SapB/SrpB/YhiD N-terminal" evidence="2">
    <location>
        <begin position="13"/>
        <end position="138"/>
    </location>
</feature>
<keyword evidence="1" id="KW-1133">Transmembrane helix</keyword>
<gene>
    <name evidence="4" type="ORF">SAOR_13255</name>
</gene>
<evidence type="ECO:0000259" key="3">
    <source>
        <dbReference type="Pfam" id="PF13194"/>
    </source>
</evidence>
<dbReference type="PANTHER" id="PTHR39084">
    <property type="entry name" value="MEMBRANE PROTEIN-RELATED"/>
    <property type="match status" value="1"/>
</dbReference>
<proteinExistence type="predicted"/>
<keyword evidence="5" id="KW-1185">Reference proteome</keyword>
<feature type="transmembrane region" description="Helical" evidence="1">
    <location>
        <begin position="148"/>
        <end position="165"/>
    </location>
</feature>
<reference evidence="4 5" key="1">
    <citation type="submission" date="2013-10" db="EMBL/GenBank/DDBJ databases">
        <title>Salinisphaera orenii MK-B5 Genome Sequencing.</title>
        <authorList>
            <person name="Lai Q."/>
            <person name="Li C."/>
            <person name="Shao Z."/>
        </authorList>
    </citation>
    <scope>NUCLEOTIDE SEQUENCE [LARGE SCALE GENOMIC DNA]</scope>
    <source>
        <strain evidence="4 5">MK-B5</strain>
    </source>
</reference>
<feature type="transmembrane region" description="Helical" evidence="1">
    <location>
        <begin position="208"/>
        <end position="228"/>
    </location>
</feature>
<dbReference type="Pfam" id="PF13194">
    <property type="entry name" value="DUF4010"/>
    <property type="match status" value="1"/>
</dbReference>
<dbReference type="RefSeq" id="WP_185015689.1">
    <property type="nucleotide sequence ID" value="NZ_AYKH01000040.1"/>
</dbReference>
<feature type="transmembrane region" description="Helical" evidence="1">
    <location>
        <begin position="41"/>
        <end position="60"/>
    </location>
</feature>